<protein>
    <submittedName>
        <fullName evidence="2">Glutathione S-transferase</fullName>
    </submittedName>
</protein>
<dbReference type="InterPro" id="IPR036249">
    <property type="entry name" value="Thioredoxin-like_sf"/>
</dbReference>
<dbReference type="GO" id="GO:0004364">
    <property type="term" value="F:glutathione transferase activity"/>
    <property type="evidence" value="ECO:0007669"/>
    <property type="project" value="TreeGrafter"/>
</dbReference>
<dbReference type="InterPro" id="IPR036282">
    <property type="entry name" value="Glutathione-S-Trfase_C_sf"/>
</dbReference>
<dbReference type="InterPro" id="IPR004045">
    <property type="entry name" value="Glutathione_S-Trfase_N"/>
</dbReference>
<proteinExistence type="predicted"/>
<dbReference type="SFLD" id="SFLDS00019">
    <property type="entry name" value="Glutathione_Transferase_(cytos"/>
    <property type="match status" value="1"/>
</dbReference>
<organism evidence="2 3">
    <name type="scientific">Agrobacterium tumefaciens</name>
    <dbReference type="NCBI Taxonomy" id="358"/>
    <lineage>
        <taxon>Bacteria</taxon>
        <taxon>Pseudomonadati</taxon>
        <taxon>Pseudomonadota</taxon>
        <taxon>Alphaproteobacteria</taxon>
        <taxon>Hyphomicrobiales</taxon>
        <taxon>Rhizobiaceae</taxon>
        <taxon>Rhizobium/Agrobacterium group</taxon>
        <taxon>Agrobacterium</taxon>
        <taxon>Agrobacterium tumefaciens complex</taxon>
    </lineage>
</organism>
<dbReference type="CDD" id="cd03043">
    <property type="entry name" value="GST_N_1"/>
    <property type="match status" value="1"/>
</dbReference>
<dbReference type="Pfam" id="PF13409">
    <property type="entry name" value="GST_N_2"/>
    <property type="match status" value="1"/>
</dbReference>
<dbReference type="Proteomes" id="UP000035017">
    <property type="component" value="Unassembled WGS sequence"/>
</dbReference>
<dbReference type="SUPFAM" id="SSF47616">
    <property type="entry name" value="GST C-terminal domain-like"/>
    <property type="match status" value="1"/>
</dbReference>
<keyword evidence="2" id="KW-0808">Transferase</keyword>
<dbReference type="AlphaFoldDB" id="A0A0D0KQ13"/>
<dbReference type="Gene3D" id="3.40.30.10">
    <property type="entry name" value="Glutaredoxin"/>
    <property type="match status" value="1"/>
</dbReference>
<evidence type="ECO:0000313" key="3">
    <source>
        <dbReference type="Proteomes" id="UP000035017"/>
    </source>
</evidence>
<accession>A0A0D0KQ13</accession>
<feature type="domain" description="GST N-terminal" evidence="1">
    <location>
        <begin position="2"/>
        <end position="80"/>
    </location>
</feature>
<dbReference type="GO" id="GO:0006559">
    <property type="term" value="P:L-phenylalanine catabolic process"/>
    <property type="evidence" value="ECO:0007669"/>
    <property type="project" value="TreeGrafter"/>
</dbReference>
<comment type="caution">
    <text evidence="2">The sequence shown here is derived from an EMBL/GenBank/DDBJ whole genome shotgun (WGS) entry which is preliminary data.</text>
</comment>
<dbReference type="PANTHER" id="PTHR42673:SF4">
    <property type="entry name" value="MALEYLACETOACETATE ISOMERASE"/>
    <property type="match status" value="1"/>
</dbReference>
<name>A0A0D0KQ13_AGRTU</name>
<evidence type="ECO:0000259" key="1">
    <source>
        <dbReference type="PROSITE" id="PS50404"/>
    </source>
</evidence>
<dbReference type="CDD" id="cd03194">
    <property type="entry name" value="GST_C_3"/>
    <property type="match status" value="1"/>
</dbReference>
<dbReference type="OrthoDB" id="9799538at2"/>
<dbReference type="PANTHER" id="PTHR42673">
    <property type="entry name" value="MALEYLACETOACETATE ISOMERASE"/>
    <property type="match status" value="1"/>
</dbReference>
<dbReference type="SUPFAM" id="SSF52833">
    <property type="entry name" value="Thioredoxin-like"/>
    <property type="match status" value="1"/>
</dbReference>
<reference evidence="2 3" key="1">
    <citation type="submission" date="2014-12" db="EMBL/GenBank/DDBJ databases">
        <title>16Stimator: statistical estimation of ribosomal gene copy numbers from draft genome assemblies.</title>
        <authorList>
            <person name="Perisin M.A."/>
            <person name="Vetter M."/>
            <person name="Gilbert J.A."/>
            <person name="Bergelson J."/>
        </authorList>
    </citation>
    <scope>NUCLEOTIDE SEQUENCE [LARGE SCALE GENOMIC DNA]</scope>
    <source>
        <strain evidence="2 3">MEJ076</strain>
    </source>
</reference>
<evidence type="ECO:0000313" key="2">
    <source>
        <dbReference type="EMBL" id="KIP99017.1"/>
    </source>
</evidence>
<dbReference type="SFLD" id="SFLDG00358">
    <property type="entry name" value="Main_(cytGST)"/>
    <property type="match status" value="1"/>
</dbReference>
<sequence>MYQLFIANKNYSSWSLRIWVLMRTLGIEFSERFMRFDDKDHAFSEFSPTSKVPCLVDVDLTVWESLAITEYLAEKHDGVWAADAKARAWSRSAAAEMHAGFSTLRNNHPMSVGLRIRPSSISDALQRDISRIDVLWQQGLKAHGGPFLAGAEFTAVDAFFCPVAFRFQTYGTALSPASKHYMDHLLSLPAMQEWEQAALLEPWRDDAHEAEARDVGEWLADLRAVPT</sequence>
<gene>
    <name evidence="2" type="ORF">RU07_20205</name>
</gene>
<dbReference type="InterPro" id="IPR040079">
    <property type="entry name" value="Glutathione_S-Trfase"/>
</dbReference>
<dbReference type="PROSITE" id="PS50404">
    <property type="entry name" value="GST_NTER"/>
    <property type="match status" value="1"/>
</dbReference>
<dbReference type="GO" id="GO:0006749">
    <property type="term" value="P:glutathione metabolic process"/>
    <property type="evidence" value="ECO:0007669"/>
    <property type="project" value="TreeGrafter"/>
</dbReference>
<dbReference type="EMBL" id="JXQV01000030">
    <property type="protein sequence ID" value="KIP99017.1"/>
    <property type="molecule type" value="Genomic_DNA"/>
</dbReference>
<dbReference type="Gene3D" id="1.20.1050.10">
    <property type="match status" value="1"/>
</dbReference>
<dbReference type="GO" id="GO:0016034">
    <property type="term" value="F:maleylacetoacetate isomerase activity"/>
    <property type="evidence" value="ECO:0007669"/>
    <property type="project" value="TreeGrafter"/>
</dbReference>